<feature type="non-terminal residue" evidence="1">
    <location>
        <position position="55"/>
    </location>
</feature>
<protein>
    <submittedName>
        <fullName evidence="1">Uncharacterized protein</fullName>
    </submittedName>
</protein>
<evidence type="ECO:0000313" key="1">
    <source>
        <dbReference type="EMBL" id="GFB04417.1"/>
    </source>
</evidence>
<organism evidence="1">
    <name type="scientific">Tanacetum cinerariifolium</name>
    <name type="common">Dalmatian daisy</name>
    <name type="synonym">Chrysanthemum cinerariifolium</name>
    <dbReference type="NCBI Taxonomy" id="118510"/>
    <lineage>
        <taxon>Eukaryota</taxon>
        <taxon>Viridiplantae</taxon>
        <taxon>Streptophyta</taxon>
        <taxon>Embryophyta</taxon>
        <taxon>Tracheophyta</taxon>
        <taxon>Spermatophyta</taxon>
        <taxon>Magnoliopsida</taxon>
        <taxon>eudicotyledons</taxon>
        <taxon>Gunneridae</taxon>
        <taxon>Pentapetalae</taxon>
        <taxon>asterids</taxon>
        <taxon>campanulids</taxon>
        <taxon>Asterales</taxon>
        <taxon>Asteraceae</taxon>
        <taxon>Asteroideae</taxon>
        <taxon>Anthemideae</taxon>
        <taxon>Anthemidinae</taxon>
        <taxon>Tanacetum</taxon>
    </lineage>
</organism>
<dbReference type="EMBL" id="BKCJ010540016">
    <property type="protein sequence ID" value="GFB04417.1"/>
    <property type="molecule type" value="Genomic_DNA"/>
</dbReference>
<accession>A0A699KT23</accession>
<dbReference type="AlphaFoldDB" id="A0A699KT23"/>
<name>A0A699KT23_TANCI</name>
<reference evidence="1" key="1">
    <citation type="journal article" date="2019" name="Sci. Rep.">
        <title>Draft genome of Tanacetum cinerariifolium, the natural source of mosquito coil.</title>
        <authorList>
            <person name="Yamashiro T."/>
            <person name="Shiraishi A."/>
            <person name="Satake H."/>
            <person name="Nakayama K."/>
        </authorList>
    </citation>
    <scope>NUCLEOTIDE SEQUENCE</scope>
</reference>
<comment type="caution">
    <text evidence="1">The sequence shown here is derived from an EMBL/GenBank/DDBJ whole genome shotgun (WGS) entry which is preliminary data.</text>
</comment>
<gene>
    <name evidence="1" type="ORF">Tci_676388</name>
</gene>
<sequence length="55" mass="6415">MEESKNSSWFSKGQNLETVRVMWSAHYHTYLYTDDLASREKISTYKVHSGSTAQQ</sequence>
<proteinExistence type="predicted"/>